<sequence length="107" mass="11885">MEDKELLKAPKEAKFPKVFENNQPAYACFLEFLSSEAGLAGGFLIGASLEKGTAWVFYALRSFTRKGRVIEVSIKKIKGTLCAVGECPSSAYQRYPIWWLKEGDSGI</sequence>
<gene>
    <name evidence="1" type="ORF">A2113_03535</name>
</gene>
<dbReference type="EMBL" id="MHCN01000008">
    <property type="protein sequence ID" value="OGY22176.1"/>
    <property type="molecule type" value="Genomic_DNA"/>
</dbReference>
<dbReference type="Proteomes" id="UP000176299">
    <property type="component" value="Unassembled WGS sequence"/>
</dbReference>
<comment type="caution">
    <text evidence="1">The sequence shown here is derived from an EMBL/GenBank/DDBJ whole genome shotgun (WGS) entry which is preliminary data.</text>
</comment>
<protein>
    <submittedName>
        <fullName evidence="1">Uncharacterized protein</fullName>
    </submittedName>
</protein>
<accession>A0A1G1W3D5</accession>
<reference evidence="1 2" key="1">
    <citation type="journal article" date="2016" name="Nat. Commun.">
        <title>Thousands of microbial genomes shed light on interconnected biogeochemical processes in an aquifer system.</title>
        <authorList>
            <person name="Anantharaman K."/>
            <person name="Brown C.T."/>
            <person name="Hug L.A."/>
            <person name="Sharon I."/>
            <person name="Castelle C.J."/>
            <person name="Probst A.J."/>
            <person name="Thomas B.C."/>
            <person name="Singh A."/>
            <person name="Wilkins M.J."/>
            <person name="Karaoz U."/>
            <person name="Brodie E.L."/>
            <person name="Williams K.H."/>
            <person name="Hubbard S.S."/>
            <person name="Banfield J.F."/>
        </authorList>
    </citation>
    <scope>NUCLEOTIDE SEQUENCE [LARGE SCALE GENOMIC DNA]</scope>
</reference>
<dbReference type="AlphaFoldDB" id="A0A1G1W3D5"/>
<dbReference type="STRING" id="1802591.A2113_03535"/>
<proteinExistence type="predicted"/>
<organism evidence="1 2">
    <name type="scientific">Candidatus Woykebacteria bacterium GWA1_44_8</name>
    <dbReference type="NCBI Taxonomy" id="1802591"/>
    <lineage>
        <taxon>Bacteria</taxon>
        <taxon>Candidatus Woykeibacteriota</taxon>
    </lineage>
</organism>
<name>A0A1G1W3D5_9BACT</name>
<evidence type="ECO:0000313" key="1">
    <source>
        <dbReference type="EMBL" id="OGY22176.1"/>
    </source>
</evidence>
<evidence type="ECO:0000313" key="2">
    <source>
        <dbReference type="Proteomes" id="UP000176299"/>
    </source>
</evidence>